<dbReference type="InterPro" id="IPR023210">
    <property type="entry name" value="NADP_OxRdtase_dom"/>
</dbReference>
<feature type="site" description="Lowers pKa of active site Tyr" evidence="3">
    <location>
        <position position="85"/>
    </location>
</feature>
<keyword evidence="6" id="KW-1185">Reference proteome</keyword>
<protein>
    <submittedName>
        <fullName evidence="5">Aldo/keto reductase</fullName>
    </submittedName>
</protein>
<dbReference type="Proteomes" id="UP000441772">
    <property type="component" value="Unassembled WGS sequence"/>
</dbReference>
<evidence type="ECO:0000256" key="1">
    <source>
        <dbReference type="PIRSR" id="PIRSR000097-1"/>
    </source>
</evidence>
<dbReference type="EMBL" id="WBVT01000044">
    <property type="protein sequence ID" value="KAB7789557.1"/>
    <property type="molecule type" value="Genomic_DNA"/>
</dbReference>
<dbReference type="InterPro" id="IPR020471">
    <property type="entry name" value="AKR"/>
</dbReference>
<dbReference type="InterPro" id="IPR036812">
    <property type="entry name" value="NAD(P)_OxRdtase_dom_sf"/>
</dbReference>
<dbReference type="PANTHER" id="PTHR43638">
    <property type="entry name" value="OXIDOREDUCTASE, ALDO/KETO REDUCTASE FAMILY PROTEIN"/>
    <property type="match status" value="1"/>
</dbReference>
<dbReference type="RefSeq" id="WP_152235338.1">
    <property type="nucleotide sequence ID" value="NZ_JBHSKZ010000050.1"/>
</dbReference>
<dbReference type="PANTHER" id="PTHR43638:SF3">
    <property type="entry name" value="ALDEHYDE REDUCTASE"/>
    <property type="match status" value="1"/>
</dbReference>
<dbReference type="Pfam" id="PF00248">
    <property type="entry name" value="Aldo_ket_red"/>
    <property type="match status" value="1"/>
</dbReference>
<dbReference type="Gene3D" id="3.20.20.100">
    <property type="entry name" value="NADP-dependent oxidoreductase domain"/>
    <property type="match status" value="1"/>
</dbReference>
<dbReference type="CDD" id="cd19138">
    <property type="entry name" value="AKR_YeaE"/>
    <property type="match status" value="1"/>
</dbReference>
<organism evidence="5 6">
    <name type="scientific">Bifidobacterium leontopitheci</name>
    <dbReference type="NCBI Taxonomy" id="2650774"/>
    <lineage>
        <taxon>Bacteria</taxon>
        <taxon>Bacillati</taxon>
        <taxon>Actinomycetota</taxon>
        <taxon>Actinomycetes</taxon>
        <taxon>Bifidobacteriales</taxon>
        <taxon>Bifidobacteriaceae</taxon>
        <taxon>Bifidobacterium</taxon>
    </lineage>
</organism>
<evidence type="ECO:0000313" key="5">
    <source>
        <dbReference type="EMBL" id="KAB7789557.1"/>
    </source>
</evidence>
<comment type="caution">
    <text evidence="5">The sequence shown here is derived from an EMBL/GenBank/DDBJ whole genome shotgun (WGS) entry which is preliminary data.</text>
</comment>
<reference evidence="5 6" key="1">
    <citation type="submission" date="2019-09" db="EMBL/GenBank/DDBJ databases">
        <title>Characterization of the phylogenetic diversity of two novel species belonging to the genus Bifidobacterium: Bifidobacterium cebidarum sp. nov. and Bifidobacterium leontopitheci sp. nov.</title>
        <authorList>
            <person name="Lugli G.A."/>
            <person name="Duranti S."/>
            <person name="Milani C."/>
            <person name="Turroni F."/>
            <person name="Ventura M."/>
        </authorList>
    </citation>
    <scope>NUCLEOTIDE SEQUENCE [LARGE SCALE GENOMIC DNA]</scope>
    <source>
        <strain evidence="5 6">LMG 31471</strain>
    </source>
</reference>
<dbReference type="GO" id="GO:0016491">
    <property type="term" value="F:oxidoreductase activity"/>
    <property type="evidence" value="ECO:0007669"/>
    <property type="project" value="InterPro"/>
</dbReference>
<proteinExistence type="predicted"/>
<evidence type="ECO:0000313" key="6">
    <source>
        <dbReference type="Proteomes" id="UP000441772"/>
    </source>
</evidence>
<dbReference type="AlphaFoldDB" id="A0A6I1GJM7"/>
<evidence type="ECO:0000256" key="2">
    <source>
        <dbReference type="PIRSR" id="PIRSR000097-2"/>
    </source>
</evidence>
<evidence type="ECO:0000256" key="3">
    <source>
        <dbReference type="PIRSR" id="PIRSR000097-3"/>
    </source>
</evidence>
<feature type="domain" description="NADP-dependent oxidoreductase" evidence="4">
    <location>
        <begin position="20"/>
        <end position="275"/>
    </location>
</feature>
<evidence type="ECO:0000259" key="4">
    <source>
        <dbReference type="Pfam" id="PF00248"/>
    </source>
</evidence>
<dbReference type="PRINTS" id="PR00069">
    <property type="entry name" value="ALDKETRDTASE"/>
</dbReference>
<sequence>MIPRIPHDEVTLPDGGSMPRLGMGTWYLGEGRRPPEDEIAALRTGLDAGVRLIDTAEMYADGGAERLIGRAIAGYDRASLFLVSKVYPHNAGRARLRRSLEASLRRMGVDYLDMYLLHWRGSIPLAETVECMEAAVDAGLIRQWGVSNLDMTDMRELMRVANGSHCCVDQVLYHLGSRGIEVDLLPWLRKRRILVMAYCPLAQAGRLRDGLLDSAVVREVAAAHGFTPMQVLLAFVLHRPDVVAIPRSGNPRHVLENVAVLSDPLTDDEYAALDRAFPAPDHPVPLDME</sequence>
<dbReference type="SUPFAM" id="SSF51430">
    <property type="entry name" value="NAD(P)-linked oxidoreductase"/>
    <property type="match status" value="1"/>
</dbReference>
<feature type="binding site" evidence="2">
    <location>
        <position position="118"/>
    </location>
    <ligand>
        <name>substrate</name>
    </ligand>
</feature>
<dbReference type="PIRSF" id="PIRSF000097">
    <property type="entry name" value="AKR"/>
    <property type="match status" value="1"/>
</dbReference>
<name>A0A6I1GJM7_9BIFI</name>
<feature type="active site" description="Proton donor" evidence="1">
    <location>
        <position position="59"/>
    </location>
</feature>
<accession>A0A6I1GJM7</accession>
<gene>
    <name evidence="5" type="ORF">F7D09_1930</name>
</gene>